<dbReference type="Pfam" id="PF00226">
    <property type="entry name" value="DnaJ"/>
    <property type="match status" value="1"/>
</dbReference>
<feature type="non-terminal residue" evidence="2">
    <location>
        <position position="67"/>
    </location>
</feature>
<dbReference type="PANTHER" id="PTHR43908">
    <property type="entry name" value="AT29763P-RELATED"/>
    <property type="match status" value="1"/>
</dbReference>
<accession>A0A6A6QWH2</accession>
<protein>
    <submittedName>
        <fullName evidence="2">Heat shock protein DnaJ</fullName>
    </submittedName>
</protein>
<evidence type="ECO:0000259" key="1">
    <source>
        <dbReference type="PROSITE" id="PS50076"/>
    </source>
</evidence>
<dbReference type="CDD" id="cd06257">
    <property type="entry name" value="DnaJ"/>
    <property type="match status" value="1"/>
</dbReference>
<organism evidence="2 3">
    <name type="scientific">Lophium mytilinum</name>
    <dbReference type="NCBI Taxonomy" id="390894"/>
    <lineage>
        <taxon>Eukaryota</taxon>
        <taxon>Fungi</taxon>
        <taxon>Dikarya</taxon>
        <taxon>Ascomycota</taxon>
        <taxon>Pezizomycotina</taxon>
        <taxon>Dothideomycetes</taxon>
        <taxon>Pleosporomycetidae</taxon>
        <taxon>Mytilinidiales</taxon>
        <taxon>Mytilinidiaceae</taxon>
        <taxon>Lophium</taxon>
    </lineage>
</organism>
<dbReference type="GO" id="GO:0005789">
    <property type="term" value="C:endoplasmic reticulum membrane"/>
    <property type="evidence" value="ECO:0007669"/>
    <property type="project" value="TreeGrafter"/>
</dbReference>
<reference evidence="2" key="1">
    <citation type="journal article" date="2020" name="Stud. Mycol.">
        <title>101 Dothideomycetes genomes: a test case for predicting lifestyles and emergence of pathogens.</title>
        <authorList>
            <person name="Haridas S."/>
            <person name="Albert R."/>
            <person name="Binder M."/>
            <person name="Bloem J."/>
            <person name="Labutti K."/>
            <person name="Salamov A."/>
            <person name="Andreopoulos B."/>
            <person name="Baker S."/>
            <person name="Barry K."/>
            <person name="Bills G."/>
            <person name="Bluhm B."/>
            <person name="Cannon C."/>
            <person name="Castanera R."/>
            <person name="Culley D."/>
            <person name="Daum C."/>
            <person name="Ezra D."/>
            <person name="Gonzalez J."/>
            <person name="Henrissat B."/>
            <person name="Kuo A."/>
            <person name="Liang C."/>
            <person name="Lipzen A."/>
            <person name="Lutzoni F."/>
            <person name="Magnuson J."/>
            <person name="Mondo S."/>
            <person name="Nolan M."/>
            <person name="Ohm R."/>
            <person name="Pangilinan J."/>
            <person name="Park H.-J."/>
            <person name="Ramirez L."/>
            <person name="Alfaro M."/>
            <person name="Sun H."/>
            <person name="Tritt A."/>
            <person name="Yoshinaga Y."/>
            <person name="Zwiers L.-H."/>
            <person name="Turgeon B."/>
            <person name="Goodwin S."/>
            <person name="Spatafora J."/>
            <person name="Crous P."/>
            <person name="Grigoriev I."/>
        </authorList>
    </citation>
    <scope>NUCLEOTIDE SEQUENCE</scope>
    <source>
        <strain evidence="2">CBS 269.34</strain>
    </source>
</reference>
<dbReference type="PANTHER" id="PTHR43908:SF3">
    <property type="entry name" value="AT29763P-RELATED"/>
    <property type="match status" value="1"/>
</dbReference>
<dbReference type="OrthoDB" id="10250354at2759"/>
<keyword evidence="3" id="KW-1185">Reference proteome</keyword>
<dbReference type="SMART" id="SM00271">
    <property type="entry name" value="DnaJ"/>
    <property type="match status" value="1"/>
</dbReference>
<name>A0A6A6QWH2_9PEZI</name>
<gene>
    <name evidence="2" type="ORF">BU16DRAFT_460881</name>
</gene>
<evidence type="ECO:0000313" key="3">
    <source>
        <dbReference type="Proteomes" id="UP000799750"/>
    </source>
</evidence>
<dbReference type="Proteomes" id="UP000799750">
    <property type="component" value="Unassembled WGS sequence"/>
</dbReference>
<dbReference type="AlphaFoldDB" id="A0A6A6QWH2"/>
<keyword evidence="2" id="KW-0346">Stress response</keyword>
<sequence length="67" mass="7545">MDHYTTLGVAQTATKDAIRTAYKKLALKFHPDKVTDPAHRVASEEAFKAVGNAYEILFDDKKRATYD</sequence>
<dbReference type="EMBL" id="MU004188">
    <property type="protein sequence ID" value="KAF2496454.1"/>
    <property type="molecule type" value="Genomic_DNA"/>
</dbReference>
<evidence type="ECO:0000313" key="2">
    <source>
        <dbReference type="EMBL" id="KAF2496454.1"/>
    </source>
</evidence>
<dbReference type="InterPro" id="IPR001623">
    <property type="entry name" value="DnaJ_domain"/>
</dbReference>
<dbReference type="InterPro" id="IPR051100">
    <property type="entry name" value="DnaJ_subfamily_B/C"/>
</dbReference>
<dbReference type="PROSITE" id="PS00636">
    <property type="entry name" value="DNAJ_1"/>
    <property type="match status" value="1"/>
</dbReference>
<dbReference type="PRINTS" id="PR00625">
    <property type="entry name" value="JDOMAIN"/>
</dbReference>
<dbReference type="Gene3D" id="1.10.287.110">
    <property type="entry name" value="DnaJ domain"/>
    <property type="match status" value="1"/>
</dbReference>
<dbReference type="InterPro" id="IPR018253">
    <property type="entry name" value="DnaJ_domain_CS"/>
</dbReference>
<feature type="domain" description="J" evidence="1">
    <location>
        <begin position="2"/>
        <end position="67"/>
    </location>
</feature>
<dbReference type="GO" id="GO:0030544">
    <property type="term" value="F:Hsp70 protein binding"/>
    <property type="evidence" value="ECO:0007669"/>
    <property type="project" value="TreeGrafter"/>
</dbReference>
<dbReference type="SUPFAM" id="SSF46565">
    <property type="entry name" value="Chaperone J-domain"/>
    <property type="match status" value="1"/>
</dbReference>
<proteinExistence type="predicted"/>
<dbReference type="PROSITE" id="PS50076">
    <property type="entry name" value="DNAJ_2"/>
    <property type="match status" value="1"/>
</dbReference>
<dbReference type="InterPro" id="IPR036869">
    <property type="entry name" value="J_dom_sf"/>
</dbReference>
<dbReference type="GO" id="GO:0071218">
    <property type="term" value="P:cellular response to misfolded protein"/>
    <property type="evidence" value="ECO:0007669"/>
    <property type="project" value="TreeGrafter"/>
</dbReference>